<dbReference type="InterPro" id="IPR003961">
    <property type="entry name" value="FN3_dom"/>
</dbReference>
<evidence type="ECO:0000256" key="3">
    <source>
        <dbReference type="ARBA" id="ARBA00022530"/>
    </source>
</evidence>
<dbReference type="SUPFAM" id="SSF53300">
    <property type="entry name" value="vWA-like"/>
    <property type="match status" value="1"/>
</dbReference>
<dbReference type="InterPro" id="IPR036465">
    <property type="entry name" value="vWFA_dom_sf"/>
</dbReference>
<evidence type="ECO:0000256" key="5">
    <source>
        <dbReference type="ARBA" id="ARBA00023119"/>
    </source>
</evidence>
<keyword evidence="5" id="KW-0176">Collagen</keyword>
<feature type="domain" description="Fibronectin type-III" evidence="8">
    <location>
        <begin position="182"/>
        <end position="265"/>
    </location>
</feature>
<protein>
    <submittedName>
        <fullName evidence="9">Collagen, type XIV, alpha 1b</fullName>
    </submittedName>
</protein>
<evidence type="ECO:0000256" key="1">
    <source>
        <dbReference type="ARBA" id="ARBA00004498"/>
    </source>
</evidence>
<dbReference type="AlphaFoldDB" id="A0A3Q3DA43"/>
<dbReference type="Pfam" id="PF00041">
    <property type="entry name" value="fn3"/>
    <property type="match status" value="3"/>
</dbReference>
<evidence type="ECO:0000259" key="7">
    <source>
        <dbReference type="PROSITE" id="PS50234"/>
    </source>
</evidence>
<dbReference type="FunFam" id="2.60.40.10:FF:000444">
    <property type="entry name" value="Collagen alpha-1(XIV) chain isoform X2"/>
    <property type="match status" value="1"/>
</dbReference>
<dbReference type="GeneTree" id="ENSGT00940000153769"/>
<feature type="domain" description="Fibronectin type-III" evidence="8">
    <location>
        <begin position="2"/>
        <end position="92"/>
    </location>
</feature>
<dbReference type="PANTHER" id="PTHR24020">
    <property type="entry name" value="COLLAGEN ALPHA"/>
    <property type="match status" value="1"/>
</dbReference>
<dbReference type="PROSITE" id="PS50234">
    <property type="entry name" value="VWFA"/>
    <property type="match status" value="1"/>
</dbReference>
<dbReference type="Gene3D" id="3.40.50.410">
    <property type="entry name" value="von Willebrand factor, type A domain"/>
    <property type="match status" value="1"/>
</dbReference>
<reference evidence="9" key="1">
    <citation type="submission" date="2025-08" db="UniProtKB">
        <authorList>
            <consortium name="Ensembl"/>
        </authorList>
    </citation>
    <scope>IDENTIFICATION</scope>
</reference>
<evidence type="ECO:0000313" key="10">
    <source>
        <dbReference type="Proteomes" id="UP000264820"/>
    </source>
</evidence>
<evidence type="ECO:0000256" key="4">
    <source>
        <dbReference type="ARBA" id="ARBA00022737"/>
    </source>
</evidence>
<keyword evidence="2" id="KW-0964">Secreted</keyword>
<dbReference type="InterPro" id="IPR013783">
    <property type="entry name" value="Ig-like_fold"/>
</dbReference>
<dbReference type="Ensembl" id="ENSHCOT00000002771.1">
    <property type="protein sequence ID" value="ENSHCOP00000006979.1"/>
    <property type="gene ID" value="ENSHCOG00000008880.1"/>
</dbReference>
<feature type="domain" description="VWFA" evidence="7">
    <location>
        <begin position="365"/>
        <end position="536"/>
    </location>
</feature>
<dbReference type="OMA" id="KFIATIC"/>
<dbReference type="InterPro" id="IPR050525">
    <property type="entry name" value="ECM_Assembly_Org"/>
</dbReference>
<keyword evidence="4" id="KW-0677">Repeat</keyword>
<dbReference type="CDD" id="cd00063">
    <property type="entry name" value="FN3"/>
    <property type="match status" value="4"/>
</dbReference>
<dbReference type="SMART" id="SM00327">
    <property type="entry name" value="VWA"/>
    <property type="match status" value="1"/>
</dbReference>
<dbReference type="FunFam" id="2.60.40.10:FF:000480">
    <property type="entry name" value="Collagen, type XII, alpha 1"/>
    <property type="match status" value="1"/>
</dbReference>
<reference evidence="9" key="2">
    <citation type="submission" date="2025-09" db="UniProtKB">
        <authorList>
            <consortium name="Ensembl"/>
        </authorList>
    </citation>
    <scope>IDENTIFICATION</scope>
</reference>
<evidence type="ECO:0000256" key="6">
    <source>
        <dbReference type="ARBA" id="ARBA00023180"/>
    </source>
</evidence>
<organism evidence="9 10">
    <name type="scientific">Hippocampus comes</name>
    <name type="common">Tiger tail seahorse</name>
    <dbReference type="NCBI Taxonomy" id="109280"/>
    <lineage>
        <taxon>Eukaryota</taxon>
        <taxon>Metazoa</taxon>
        <taxon>Chordata</taxon>
        <taxon>Craniata</taxon>
        <taxon>Vertebrata</taxon>
        <taxon>Euteleostomi</taxon>
        <taxon>Actinopterygii</taxon>
        <taxon>Neopterygii</taxon>
        <taxon>Teleostei</taxon>
        <taxon>Neoteleostei</taxon>
        <taxon>Acanthomorphata</taxon>
        <taxon>Syngnathiaria</taxon>
        <taxon>Syngnathiformes</taxon>
        <taxon>Syngnathoidei</taxon>
        <taxon>Syngnathidae</taxon>
        <taxon>Hippocampus</taxon>
    </lineage>
</organism>
<dbReference type="InterPro" id="IPR002035">
    <property type="entry name" value="VWF_A"/>
</dbReference>
<dbReference type="SUPFAM" id="SSF49265">
    <property type="entry name" value="Fibronectin type III"/>
    <property type="match status" value="3"/>
</dbReference>
<feature type="domain" description="Fibronectin type-III" evidence="8">
    <location>
        <begin position="267"/>
        <end position="355"/>
    </location>
</feature>
<proteinExistence type="predicted"/>
<evidence type="ECO:0000259" key="8">
    <source>
        <dbReference type="PROSITE" id="PS50853"/>
    </source>
</evidence>
<evidence type="ECO:0000256" key="2">
    <source>
        <dbReference type="ARBA" id="ARBA00022525"/>
    </source>
</evidence>
<feature type="domain" description="Fibronectin type-III" evidence="8">
    <location>
        <begin position="93"/>
        <end position="181"/>
    </location>
</feature>
<dbReference type="Pfam" id="PF00092">
    <property type="entry name" value="VWA"/>
    <property type="match status" value="1"/>
</dbReference>
<comment type="subcellular location">
    <subcellularLocation>
        <location evidence="1">Secreted</location>
        <location evidence="1">Extracellular space</location>
        <location evidence="1">Extracellular matrix</location>
    </subcellularLocation>
</comment>
<dbReference type="PROSITE" id="PS50853">
    <property type="entry name" value="FN3"/>
    <property type="match status" value="4"/>
</dbReference>
<dbReference type="InterPro" id="IPR036116">
    <property type="entry name" value="FN3_sf"/>
</dbReference>
<dbReference type="PANTHER" id="PTHR24020:SF84">
    <property type="entry name" value="VWFA DOMAIN-CONTAINING PROTEIN"/>
    <property type="match status" value="1"/>
</dbReference>
<keyword evidence="10" id="KW-1185">Reference proteome</keyword>
<evidence type="ECO:0000313" key="9">
    <source>
        <dbReference type="Ensembl" id="ENSHCOP00000006979.1"/>
    </source>
</evidence>
<sequence length="547" mass="59024">PAVERLDLSDPTHDTMRVRWSAAPAASGYMILYAPLSQGEPDDEKEVKVASDVEEAVLEDLTPSTEYTVTVYALYGEEASDPVTGQLSTALLPATNLRLTDVGHNSARLSWDSASGKATGYSVIYARSDGVESNQVEAGRETSWLLSNLSPLTEYTVGVVATYDQGRAQPATQSFSTPLPPRNLRVSEEWYNRFRISWDLPGSPTTGFRVVYQPLSGPALETFVGKDVSTMMIVGLLSGAEYGVKVLASYGGGSSEPLSGRARTPLAVTELSVHRRGPSGMCAQWRPQRHAGAYRVVIESPGGHVEEAKLSAGSSRHCFANLRPGTAHKVSVYARLQDGTEGPAVSATDDTVPPAKEVCKAAKADLAFLVDGSWSIGDDNFLKIIGFLSSTAGALDQIGPDGTQVAIAQFSDDTRTEFALDAYDDKERLLDAINKISYKGGNTKTRAIRHMKDNIFTAEGGVRRGVPKVLVVLTDGRSQDDVNKISKEMRMEFIIFAIGFADADYGELVSIASEPSDRHVFFVDDLDAFKKIEEKLVTFVCEAATAS</sequence>
<dbReference type="PRINTS" id="PR00453">
    <property type="entry name" value="VWFADOMAIN"/>
</dbReference>
<dbReference type="FunFam" id="3.40.50.410:FF:000001">
    <property type="entry name" value="Collagen, type XII, alpha 1"/>
    <property type="match status" value="1"/>
</dbReference>
<dbReference type="SMART" id="SM00060">
    <property type="entry name" value="FN3"/>
    <property type="match status" value="4"/>
</dbReference>
<keyword evidence="3" id="KW-0272">Extracellular matrix</keyword>
<name>A0A3Q3DA43_HIPCM</name>
<dbReference type="Proteomes" id="UP000264820">
    <property type="component" value="Unplaced"/>
</dbReference>
<dbReference type="GO" id="GO:0005581">
    <property type="term" value="C:collagen trimer"/>
    <property type="evidence" value="ECO:0007669"/>
    <property type="project" value="UniProtKB-KW"/>
</dbReference>
<accession>A0A3Q3DA43</accession>
<dbReference type="Gene3D" id="2.60.40.10">
    <property type="entry name" value="Immunoglobulins"/>
    <property type="match status" value="4"/>
</dbReference>
<keyword evidence="6" id="KW-0325">Glycoprotein</keyword>